<dbReference type="Pfam" id="PF04909">
    <property type="entry name" value="Amidohydro_2"/>
    <property type="match status" value="1"/>
</dbReference>
<dbReference type="Gene3D" id="3.20.20.140">
    <property type="entry name" value="Metal-dependent hydrolases"/>
    <property type="match status" value="1"/>
</dbReference>
<name>A0A381YGE5_9ZZZZ</name>
<evidence type="ECO:0000256" key="1">
    <source>
        <dbReference type="ARBA" id="ARBA00001933"/>
    </source>
</evidence>
<evidence type="ECO:0000259" key="3">
    <source>
        <dbReference type="Pfam" id="PF04909"/>
    </source>
</evidence>
<protein>
    <recommendedName>
        <fullName evidence="3">Amidohydrolase-related domain-containing protein</fullName>
    </recommendedName>
</protein>
<gene>
    <name evidence="4" type="ORF">METZ01_LOCUS128341</name>
</gene>
<evidence type="ECO:0000256" key="2">
    <source>
        <dbReference type="ARBA" id="ARBA00022898"/>
    </source>
</evidence>
<dbReference type="GO" id="GO:0016787">
    <property type="term" value="F:hydrolase activity"/>
    <property type="evidence" value="ECO:0007669"/>
    <property type="project" value="InterPro"/>
</dbReference>
<dbReference type="AlphaFoldDB" id="A0A381YGE5"/>
<dbReference type="SUPFAM" id="SSF53383">
    <property type="entry name" value="PLP-dependent transferases"/>
    <property type="match status" value="1"/>
</dbReference>
<dbReference type="GO" id="GO:0008483">
    <property type="term" value="F:transaminase activity"/>
    <property type="evidence" value="ECO:0007669"/>
    <property type="project" value="InterPro"/>
</dbReference>
<reference evidence="4" key="1">
    <citation type="submission" date="2018-05" db="EMBL/GenBank/DDBJ databases">
        <authorList>
            <person name="Lanie J.A."/>
            <person name="Ng W.-L."/>
            <person name="Kazmierczak K.M."/>
            <person name="Andrzejewski T.M."/>
            <person name="Davidsen T.M."/>
            <person name="Wayne K.J."/>
            <person name="Tettelin H."/>
            <person name="Glass J.I."/>
            <person name="Rusch D."/>
            <person name="Podicherti R."/>
            <person name="Tsui H.-C.T."/>
            <person name="Winkler M.E."/>
        </authorList>
    </citation>
    <scope>NUCLEOTIDE SEQUENCE</scope>
</reference>
<dbReference type="InterPro" id="IPR032466">
    <property type="entry name" value="Metal_Hydrolase"/>
</dbReference>
<feature type="domain" description="Amidohydrolase-related" evidence="3">
    <location>
        <begin position="50"/>
        <end position="349"/>
    </location>
</feature>
<accession>A0A381YGE5</accession>
<comment type="cofactor">
    <cofactor evidence="1">
        <name>pyridoxal 5'-phosphate</name>
        <dbReference type="ChEBI" id="CHEBI:597326"/>
    </cofactor>
</comment>
<proteinExistence type="predicted"/>
<dbReference type="Gene3D" id="3.40.640.10">
    <property type="entry name" value="Type I PLP-dependent aspartate aminotransferase-like (Major domain)"/>
    <property type="match status" value="1"/>
</dbReference>
<dbReference type="InterPro" id="IPR005814">
    <property type="entry name" value="Aminotrans_3"/>
</dbReference>
<dbReference type="SUPFAM" id="SSF51556">
    <property type="entry name" value="Metallo-dependent hydrolases"/>
    <property type="match status" value="1"/>
</dbReference>
<dbReference type="Gene3D" id="3.90.1150.10">
    <property type="entry name" value="Aspartate Aminotransferase, domain 1"/>
    <property type="match status" value="1"/>
</dbReference>
<dbReference type="PANTHER" id="PTHR43713">
    <property type="entry name" value="GLUTAMATE-1-SEMIALDEHYDE 2,1-AMINOMUTASE"/>
    <property type="match status" value="1"/>
</dbReference>
<dbReference type="Pfam" id="PF00202">
    <property type="entry name" value="Aminotran_3"/>
    <property type="match status" value="1"/>
</dbReference>
<dbReference type="PANTHER" id="PTHR43713:SF3">
    <property type="entry name" value="GLUTAMATE-1-SEMIALDEHYDE 2,1-AMINOMUTASE 1, CHLOROPLASTIC-RELATED"/>
    <property type="match status" value="1"/>
</dbReference>
<dbReference type="InterPro" id="IPR015421">
    <property type="entry name" value="PyrdxlP-dep_Trfase_major"/>
</dbReference>
<sequence length="794" mass="89306">MCAFEENLGDLNKSGNPFEMLDPTSFEIREEDLELFEKKIASFLPDEIFDSHAHWYDIAHLQTNSGKEDSYVGTEVGYNMMKSSLDLWMGSRDHNGLYFPFPVKHLDCRKANRFLHEEIRKRPQSRALMMIRPNDEPDEVETKIKEKGFAGFKVYHVFANRKETFFAEQGEFLPDWAWEIANRHGLWITMHMVLPKALSDPANSKYIRQKCIQYPNARLVLAHAARGFNGNHTADAVHLIKDLDNVFFDSSAVCEPTAFEAIIRATGTTRLMYGSDFPVSQMRGKAVSVGDGFMWFYSNNVEWNGWPHGHPNLVGIESLLALKQACRNLCLKDLDLERIFSTNAKQLLGISEVPSRKPVLEQYRLAKKIIPGGGNLLSKRPEMLAPDEWPAYAEQAIGCEIIDTAGNRYIDMSYNGILACILGYADPDVNAAVIRRVNMGSMTTLLSYDEVKLAQLLLEIHPWADKARFTRTGGESMAVAVRIARAATGRDKVAICGYHGWHDWYLAANLGKGGNENLTGHLLPGLEPNGVPKVLRDTALHFHYNQLSELEEIFKKHGSELAAVVMEPTRSTDPDPGFLEGIRELCIKNSTKLIFDEISIGWRLCLGGAHLLYGVNPDIAVFAKTISNGFPMGAVIGNRLTMEAAQTSFISSAYWTEGVGPAASVACIEKMKKNDIPSHLNTIGKYFQLKWKEIGKRYDLPVFSKGRPELVQIGFNHPEANSLMTLFTTRMLDEGFLATSGFNPTWAHQKRHVDDYFDKAENVFTELSESLEKKDINQKINNSPKHTGFSRLVN</sequence>
<organism evidence="4">
    <name type="scientific">marine metagenome</name>
    <dbReference type="NCBI Taxonomy" id="408172"/>
    <lineage>
        <taxon>unclassified sequences</taxon>
        <taxon>metagenomes</taxon>
        <taxon>ecological metagenomes</taxon>
    </lineage>
</organism>
<dbReference type="InterPro" id="IPR015422">
    <property type="entry name" value="PyrdxlP-dep_Trfase_small"/>
</dbReference>
<dbReference type="InterPro" id="IPR006680">
    <property type="entry name" value="Amidohydro-rel"/>
</dbReference>
<keyword evidence="2" id="KW-0663">Pyridoxal phosphate</keyword>
<dbReference type="InterPro" id="IPR015424">
    <property type="entry name" value="PyrdxlP-dep_Trfase"/>
</dbReference>
<dbReference type="GO" id="GO:0030170">
    <property type="term" value="F:pyridoxal phosphate binding"/>
    <property type="evidence" value="ECO:0007669"/>
    <property type="project" value="InterPro"/>
</dbReference>
<dbReference type="EMBL" id="UINC01018059">
    <property type="protein sequence ID" value="SVA75487.1"/>
    <property type="molecule type" value="Genomic_DNA"/>
</dbReference>
<evidence type="ECO:0000313" key="4">
    <source>
        <dbReference type="EMBL" id="SVA75487.1"/>
    </source>
</evidence>